<evidence type="ECO:0000313" key="3">
    <source>
        <dbReference type="EMBL" id="MDX5893013.1"/>
    </source>
</evidence>
<dbReference type="EMBL" id="CP007514">
    <property type="protein sequence ID" value="AHY45600.1"/>
    <property type="molecule type" value="Genomic_DNA"/>
</dbReference>
<dbReference type="EMBL" id="JAWXXX010000001">
    <property type="protein sequence ID" value="MDX5893013.1"/>
    <property type="molecule type" value="Genomic_DNA"/>
</dbReference>
<gene>
    <name evidence="2" type="ORF">RradSPS_0317</name>
    <name evidence="3" type="ORF">SIL72_03110</name>
</gene>
<dbReference type="AlphaFoldDB" id="A0A023X0T2"/>
<evidence type="ECO:0000313" key="4">
    <source>
        <dbReference type="Proteomes" id="UP000025229"/>
    </source>
</evidence>
<dbReference type="Proteomes" id="UP001281130">
    <property type="component" value="Unassembled WGS sequence"/>
</dbReference>
<dbReference type="NCBIfam" id="NF033493">
    <property type="entry name" value="MetS_like_NSS"/>
    <property type="match status" value="1"/>
</dbReference>
<accession>A0A023X0T2</accession>
<proteinExistence type="predicted"/>
<dbReference type="KEGG" id="rrd:RradSPS_0317"/>
<dbReference type="HOGENOM" id="CLU_3188596_0_0_11"/>
<name>A0A023X0T2_RUBRA</name>
<reference evidence="2 4" key="1">
    <citation type="submission" date="2014-03" db="EMBL/GenBank/DDBJ databases">
        <title>Complete genome sequence of the Radio-Resistant Rubrobacter radiotolerans RSPS-4.</title>
        <authorList>
            <person name="Egas C.C."/>
            <person name="Barroso C.C."/>
            <person name="Froufe H.J.C."/>
            <person name="Pacheco J.J."/>
            <person name="Albuquerque L.L."/>
            <person name="da Costa M.M.S."/>
        </authorList>
    </citation>
    <scope>NUCLEOTIDE SEQUENCE [LARGE SCALE GENOMIC DNA]</scope>
    <source>
        <strain evidence="2 4">RSPS-4</strain>
    </source>
</reference>
<keyword evidence="4" id="KW-1185">Reference proteome</keyword>
<organism evidence="2 4">
    <name type="scientific">Rubrobacter radiotolerans</name>
    <name type="common">Arthrobacter radiotolerans</name>
    <dbReference type="NCBI Taxonomy" id="42256"/>
    <lineage>
        <taxon>Bacteria</taxon>
        <taxon>Bacillati</taxon>
        <taxon>Actinomycetota</taxon>
        <taxon>Rubrobacteria</taxon>
        <taxon>Rubrobacterales</taxon>
        <taxon>Rubrobacteraceae</taxon>
        <taxon>Rubrobacter</taxon>
    </lineage>
</organism>
<keyword evidence="1" id="KW-1133">Transmembrane helix</keyword>
<dbReference type="RefSeq" id="WP_143533809.1">
    <property type="nucleotide sequence ID" value="NZ_CP007514.1"/>
</dbReference>
<sequence>MNIGAVIMLLIGAVGLWGGLIVAIRHYFAAVNRERSSGNEGATGGG</sequence>
<evidence type="ECO:0000256" key="1">
    <source>
        <dbReference type="SAM" id="Phobius"/>
    </source>
</evidence>
<protein>
    <submittedName>
        <fullName evidence="3">MetS family NSS transporter small subunit</fullName>
    </submittedName>
</protein>
<evidence type="ECO:0000313" key="2">
    <source>
        <dbReference type="EMBL" id="AHY45600.1"/>
    </source>
</evidence>
<dbReference type="STRING" id="42256.RradSPS_0317"/>
<feature type="transmembrane region" description="Helical" evidence="1">
    <location>
        <begin position="6"/>
        <end position="28"/>
    </location>
</feature>
<dbReference type="Proteomes" id="UP000025229">
    <property type="component" value="Chromosome"/>
</dbReference>
<dbReference type="OrthoDB" id="6712920at2"/>
<keyword evidence="1" id="KW-0812">Transmembrane</keyword>
<keyword evidence="1" id="KW-0472">Membrane</keyword>
<reference evidence="3" key="2">
    <citation type="submission" date="2023-11" db="EMBL/GenBank/DDBJ databases">
        <title>MicrobeMod: A computational toolkit for identifying prokaryotic methylation and restriction-modification with nanopore sequencing.</title>
        <authorList>
            <person name="Crits-Christoph A."/>
            <person name="Kang S.C."/>
            <person name="Lee H."/>
            <person name="Ostrov N."/>
        </authorList>
    </citation>
    <scope>NUCLEOTIDE SEQUENCE</scope>
    <source>
        <strain evidence="3">ATCC 51242</strain>
    </source>
</reference>